<dbReference type="EMBL" id="MK494124">
    <property type="protein sequence ID" value="QBP32010.1"/>
    <property type="molecule type" value="Genomic_DNA"/>
</dbReference>
<sequence>MTATPSAMPRKVNPLRQKLLGSLIETKPVSWTQKTVAKGPDGKEVVTEHKRTRQGLRYPLAQNVSNDNVERAAKRWI</sequence>
<protein>
    <submittedName>
        <fullName evidence="1">Uncharacterized protein</fullName>
    </submittedName>
</protein>
<accession>A0A482JDM7</accession>
<dbReference type="Pfam" id="PF17471">
    <property type="entry name" value="GP63"/>
    <property type="match status" value="1"/>
</dbReference>
<dbReference type="Proteomes" id="UP000295299">
    <property type="component" value="Segment"/>
</dbReference>
<organism evidence="1 2">
    <name type="scientific">Mycobacterium phage Kristoff</name>
    <dbReference type="NCBI Taxonomy" id="2517956"/>
    <lineage>
        <taxon>Viruses</taxon>
        <taxon>Duplodnaviria</taxon>
        <taxon>Heunggongvirae</taxon>
        <taxon>Uroviricota</taxon>
        <taxon>Caudoviricetes</taxon>
        <taxon>Fromanvirus</taxon>
        <taxon>Fromanvirus rebeuca</taxon>
    </lineage>
</organism>
<gene>
    <name evidence="1" type="primary">61</name>
    <name evidence="1" type="ORF">SEA_KRISTOFF_61</name>
</gene>
<name>A0A482JDM7_9CAUD</name>
<reference evidence="1 2" key="1">
    <citation type="submission" date="2019-02" db="EMBL/GenBank/DDBJ databases">
        <authorList>
            <person name="Trepte H.V."/>
            <person name="Ackerson L."/>
            <person name="Cottrell A."/>
            <person name="Drexelius J."/>
            <person name="Eggleston T."/>
            <person name="Schaefer-Sharp M."/>
            <person name="Thorkildsen T."/>
            <person name="Vendrell P."/>
            <person name="Wunderlich H."/>
            <person name="Braley A.B."/>
            <person name="Ettinger W.F."/>
            <person name="Ettinger A.-S.H."/>
            <person name="Anders K.R."/>
            <person name="Garlena R.A."/>
            <person name="Russell D.A."/>
            <person name="Pope W.H."/>
            <person name="Jacobs-Sera D."/>
            <person name="Hendrix R.W."/>
            <person name="Hatfull G.F."/>
        </authorList>
    </citation>
    <scope>NUCLEOTIDE SEQUENCE [LARGE SCALE GENOMIC DNA]</scope>
</reference>
<evidence type="ECO:0000313" key="1">
    <source>
        <dbReference type="EMBL" id="QBP32010.1"/>
    </source>
</evidence>
<proteinExistence type="predicted"/>
<evidence type="ECO:0000313" key="2">
    <source>
        <dbReference type="Proteomes" id="UP000295299"/>
    </source>
</evidence>
<dbReference type="InterPro" id="IPR035341">
    <property type="entry name" value="Gp63"/>
</dbReference>